<dbReference type="Proteomes" id="UP000671914">
    <property type="component" value="Chromosome"/>
</dbReference>
<dbReference type="AlphaFoldDB" id="A0A975FK28"/>
<feature type="region of interest" description="Disordered" evidence="1">
    <location>
        <begin position="271"/>
        <end position="320"/>
    </location>
</feature>
<accession>A0A975FK28</accession>
<keyword evidence="3" id="KW-1185">Reference proteome</keyword>
<proteinExistence type="predicted"/>
<reference evidence="2" key="1">
    <citation type="submission" date="2021-03" db="EMBL/GenBank/DDBJ databases">
        <title>Agromyces archimandritus sp. nov., isolated from the cockroach Archimandrita tessellata.</title>
        <authorList>
            <person name="Guzman J."/>
            <person name="Ortuzar M."/>
            <person name="Poehlein A."/>
            <person name="Daniel R."/>
            <person name="Trujillo M."/>
            <person name="Vilcinskas A."/>
        </authorList>
    </citation>
    <scope>NUCLEOTIDE SEQUENCE</scope>
    <source>
        <strain evidence="2">G127AT</strain>
    </source>
</reference>
<protein>
    <submittedName>
        <fullName evidence="2">Uncharacterized protein</fullName>
    </submittedName>
</protein>
<name>A0A975FK28_9MICO</name>
<evidence type="ECO:0000256" key="1">
    <source>
        <dbReference type="SAM" id="MobiDB-lite"/>
    </source>
</evidence>
<organism evidence="2 3">
    <name type="scientific">Agromyces archimandritae</name>
    <dbReference type="NCBI Taxonomy" id="2781962"/>
    <lineage>
        <taxon>Bacteria</taxon>
        <taxon>Bacillati</taxon>
        <taxon>Actinomycetota</taxon>
        <taxon>Actinomycetes</taxon>
        <taxon>Micrococcales</taxon>
        <taxon>Microbacteriaceae</taxon>
        <taxon>Agromyces</taxon>
    </lineage>
</organism>
<feature type="compositionally biased region" description="Low complexity" evidence="1">
    <location>
        <begin position="271"/>
        <end position="287"/>
    </location>
</feature>
<gene>
    <name evidence="2" type="ORF">G127AT_08960</name>
</gene>
<dbReference type="KEGG" id="aarc:G127AT_08960"/>
<dbReference type="RefSeq" id="WP_210896126.1">
    <property type="nucleotide sequence ID" value="NZ_CP071696.1"/>
</dbReference>
<evidence type="ECO:0000313" key="3">
    <source>
        <dbReference type="Proteomes" id="UP000671914"/>
    </source>
</evidence>
<evidence type="ECO:0000313" key="2">
    <source>
        <dbReference type="EMBL" id="QTX03490.1"/>
    </source>
</evidence>
<feature type="compositionally biased region" description="Gly residues" evidence="1">
    <location>
        <begin position="304"/>
        <end position="316"/>
    </location>
</feature>
<sequence length="353" mass="35442">MFASSKKRPTKKPFIIAAIAVVVLAVAAVVTGLAVAHSAARSGYETAVADADQAVAAFGDAGAEGLAEIELARVLAKAAADLQKDGGHDASGLFPAEQLAPAGEVTKALAAAEQVKQPSIDSLKRPKADPSSTEEFTAAADALRAYTKTVRALTADTKELTETFSAVSTAASALYADLAEAVPDESAALLKNEPKAAAEAVTAFTAAVEQIAGVDPTKPVKATEDTSITADADQRAAYVPTIERYIAAARGLIASHDATVAAEQKAAEEAAAAQRAAEEAAAQAEADAWVDDSGDWSGDSDGSWDGGDSGGGGDSGSGAVIEGGIVPGIGGGHIIVKYDGELYSCPPGMDCGI</sequence>
<dbReference type="EMBL" id="CP071696">
    <property type="protein sequence ID" value="QTX03490.1"/>
    <property type="molecule type" value="Genomic_DNA"/>
</dbReference>